<accession>A0AA47NXK3</accession>
<dbReference type="SUPFAM" id="SSF48726">
    <property type="entry name" value="Immunoglobulin"/>
    <property type="match status" value="1"/>
</dbReference>
<dbReference type="EMBL" id="JAOPHQ010004046">
    <property type="protein sequence ID" value="KAK0140613.1"/>
    <property type="molecule type" value="Genomic_DNA"/>
</dbReference>
<keyword evidence="1" id="KW-0391">Immunity</keyword>
<proteinExistence type="predicted"/>
<dbReference type="Gene3D" id="2.60.40.10">
    <property type="entry name" value="Immunoglobulins"/>
    <property type="match status" value="1"/>
</dbReference>
<reference evidence="3" key="1">
    <citation type="journal article" date="2023" name="Front. Mar. Sci.">
        <title>A new Merluccius polli reference genome to investigate the effects of global change in West African waters.</title>
        <authorList>
            <person name="Mateo J.L."/>
            <person name="Blanco-Fernandez C."/>
            <person name="Garcia-Vazquez E."/>
            <person name="Machado-Schiaffino G."/>
        </authorList>
    </citation>
    <scope>NUCLEOTIDE SEQUENCE</scope>
    <source>
        <strain evidence="3">C29</strain>
        <tissue evidence="3">Fin</tissue>
    </source>
</reference>
<organism evidence="3 4">
    <name type="scientific">Merluccius polli</name>
    <name type="common">Benguela hake</name>
    <name type="synonym">Merluccius cadenati</name>
    <dbReference type="NCBI Taxonomy" id="89951"/>
    <lineage>
        <taxon>Eukaryota</taxon>
        <taxon>Metazoa</taxon>
        <taxon>Chordata</taxon>
        <taxon>Craniata</taxon>
        <taxon>Vertebrata</taxon>
        <taxon>Euteleostomi</taxon>
        <taxon>Actinopterygii</taxon>
        <taxon>Neopterygii</taxon>
        <taxon>Teleostei</taxon>
        <taxon>Neoteleostei</taxon>
        <taxon>Acanthomorphata</taxon>
        <taxon>Zeiogadaria</taxon>
        <taxon>Gadariae</taxon>
        <taxon>Gadiformes</taxon>
        <taxon>Gadoidei</taxon>
        <taxon>Merlucciidae</taxon>
        <taxon>Merluccius</taxon>
    </lineage>
</organism>
<feature type="domain" description="Ig-like" evidence="2">
    <location>
        <begin position="16"/>
        <end position="128"/>
    </location>
</feature>
<evidence type="ECO:0000313" key="4">
    <source>
        <dbReference type="Proteomes" id="UP001174136"/>
    </source>
</evidence>
<dbReference type="InterPro" id="IPR007110">
    <property type="entry name" value="Ig-like_dom"/>
</dbReference>
<dbReference type="InterPro" id="IPR036179">
    <property type="entry name" value="Ig-like_dom_sf"/>
</dbReference>
<dbReference type="Proteomes" id="UP001174136">
    <property type="component" value="Unassembled WGS sequence"/>
</dbReference>
<dbReference type="InterPro" id="IPR050413">
    <property type="entry name" value="TCR_beta_variable"/>
</dbReference>
<dbReference type="AlphaFoldDB" id="A0AA47NXK3"/>
<dbReference type="PANTHER" id="PTHR23268:SF28">
    <property type="entry name" value="T CELL RECEPTOR BETA VARIABLE 19"/>
    <property type="match status" value="1"/>
</dbReference>
<evidence type="ECO:0000313" key="3">
    <source>
        <dbReference type="EMBL" id="KAK0140613.1"/>
    </source>
</evidence>
<sequence length="131" mass="14631">MFVEELLTKQYSGASPQHQVVQTPAAMMVEQKSPGGNLSCKHRIPNYDSILWYQRSRGDHALKLIAFLYYSKPTVEKSFTGRFAIDGAGETWSRLDLLALQSPDDTGEYYCAASMHGDEVPAYAHTKTPQS</sequence>
<name>A0AA47NXK3_MERPO</name>
<dbReference type="GO" id="GO:0005886">
    <property type="term" value="C:plasma membrane"/>
    <property type="evidence" value="ECO:0007669"/>
    <property type="project" value="TreeGrafter"/>
</dbReference>
<evidence type="ECO:0000259" key="2">
    <source>
        <dbReference type="PROSITE" id="PS50835"/>
    </source>
</evidence>
<dbReference type="InterPro" id="IPR013783">
    <property type="entry name" value="Ig-like_fold"/>
</dbReference>
<protein>
    <recommendedName>
        <fullName evidence="2">Ig-like domain-containing protein</fullName>
    </recommendedName>
</protein>
<dbReference type="CDD" id="cd00099">
    <property type="entry name" value="IgV"/>
    <property type="match status" value="1"/>
</dbReference>
<gene>
    <name evidence="3" type="ORF">N1851_022408</name>
</gene>
<comment type="caution">
    <text evidence="3">The sequence shown here is derived from an EMBL/GenBank/DDBJ whole genome shotgun (WGS) entry which is preliminary data.</text>
</comment>
<dbReference type="GO" id="GO:0002376">
    <property type="term" value="P:immune system process"/>
    <property type="evidence" value="ECO:0007669"/>
    <property type="project" value="UniProtKB-KW"/>
</dbReference>
<dbReference type="PROSITE" id="PS50835">
    <property type="entry name" value="IG_LIKE"/>
    <property type="match status" value="1"/>
</dbReference>
<dbReference type="PANTHER" id="PTHR23268">
    <property type="entry name" value="T-CELL RECEPTOR BETA CHAIN"/>
    <property type="match status" value="1"/>
</dbReference>
<keyword evidence="4" id="KW-1185">Reference proteome</keyword>
<dbReference type="GO" id="GO:0007166">
    <property type="term" value="P:cell surface receptor signaling pathway"/>
    <property type="evidence" value="ECO:0007669"/>
    <property type="project" value="TreeGrafter"/>
</dbReference>
<evidence type="ECO:0000256" key="1">
    <source>
        <dbReference type="ARBA" id="ARBA00022859"/>
    </source>
</evidence>